<dbReference type="PANTHER" id="PTHR34980:SF2">
    <property type="entry name" value="INNER MEMBRANE PROTEIN YHAH-RELATED"/>
    <property type="match status" value="1"/>
</dbReference>
<gene>
    <name evidence="3" type="ORF">ACFPEL_20755</name>
</gene>
<feature type="transmembrane region" description="Helical" evidence="2">
    <location>
        <begin position="56"/>
        <end position="79"/>
    </location>
</feature>
<feature type="transmembrane region" description="Helical" evidence="2">
    <location>
        <begin position="91"/>
        <end position="110"/>
    </location>
</feature>
<dbReference type="PANTHER" id="PTHR34980">
    <property type="entry name" value="INNER MEMBRANE PROTEIN-RELATED-RELATED"/>
    <property type="match status" value="1"/>
</dbReference>
<evidence type="ECO:0000313" key="4">
    <source>
        <dbReference type="Proteomes" id="UP001595909"/>
    </source>
</evidence>
<evidence type="ECO:0000256" key="2">
    <source>
        <dbReference type="SAM" id="Phobius"/>
    </source>
</evidence>
<reference evidence="4" key="1">
    <citation type="journal article" date="2019" name="Int. J. Syst. Evol. Microbiol.">
        <title>The Global Catalogue of Microorganisms (GCM) 10K type strain sequencing project: providing services to taxonomists for standard genome sequencing and annotation.</title>
        <authorList>
            <consortium name="The Broad Institute Genomics Platform"/>
            <consortium name="The Broad Institute Genome Sequencing Center for Infectious Disease"/>
            <person name="Wu L."/>
            <person name="Ma J."/>
        </authorList>
    </citation>
    <scope>NUCLEOTIDE SEQUENCE [LARGE SCALE GENOMIC DNA]</scope>
    <source>
        <strain evidence="4">CCUG 50347</strain>
    </source>
</reference>
<feature type="transmembrane region" description="Helical" evidence="2">
    <location>
        <begin position="23"/>
        <end position="44"/>
    </location>
</feature>
<dbReference type="InterPro" id="IPR008523">
    <property type="entry name" value="DUF805"/>
</dbReference>
<comment type="caution">
    <text evidence="3">The sequence shown here is derived from an EMBL/GenBank/DDBJ whole genome shotgun (WGS) entry which is preliminary data.</text>
</comment>
<dbReference type="Proteomes" id="UP001595909">
    <property type="component" value="Unassembled WGS sequence"/>
</dbReference>
<keyword evidence="2" id="KW-1133">Transmembrane helix</keyword>
<name>A0ABV9RMV9_9PSEU</name>
<protein>
    <submittedName>
        <fullName evidence="3">DUF805 domain-containing protein</fullName>
    </submittedName>
</protein>
<dbReference type="EMBL" id="JBHSIM010000044">
    <property type="protein sequence ID" value="MFC4834854.1"/>
    <property type="molecule type" value="Genomic_DNA"/>
</dbReference>
<evidence type="ECO:0000313" key="3">
    <source>
        <dbReference type="EMBL" id="MFC4834854.1"/>
    </source>
</evidence>
<evidence type="ECO:0000256" key="1">
    <source>
        <dbReference type="SAM" id="MobiDB-lite"/>
    </source>
</evidence>
<keyword evidence="4" id="KW-1185">Reference proteome</keyword>
<keyword evidence="2" id="KW-0812">Transmembrane</keyword>
<dbReference type="RefSeq" id="WP_274189638.1">
    <property type="nucleotide sequence ID" value="NZ_BAABHN010000044.1"/>
</dbReference>
<sequence length="162" mass="17597">MQWYLKVLKQYADFSGRARRTEFWMFVLFNAIAYVVLALIDVLIGTASFASTGTGFQFGGGLLSGLYSLGVLIPSLAVAVRRLHDTDRTGWWLLIGLIPIVGGIVLLVFYCIEGTRGPNQYGMDPKQDAMGGGYPQGGAPQQAPGYPQQGGYPQQQGYQGQP</sequence>
<organism evidence="3 4">
    <name type="scientific">Actinomycetospora chibensis</name>
    <dbReference type="NCBI Taxonomy" id="663606"/>
    <lineage>
        <taxon>Bacteria</taxon>
        <taxon>Bacillati</taxon>
        <taxon>Actinomycetota</taxon>
        <taxon>Actinomycetes</taxon>
        <taxon>Pseudonocardiales</taxon>
        <taxon>Pseudonocardiaceae</taxon>
        <taxon>Actinomycetospora</taxon>
    </lineage>
</organism>
<feature type="compositionally biased region" description="Low complexity" evidence="1">
    <location>
        <begin position="137"/>
        <end position="162"/>
    </location>
</feature>
<proteinExistence type="predicted"/>
<accession>A0ABV9RMV9</accession>
<dbReference type="Pfam" id="PF05656">
    <property type="entry name" value="DUF805"/>
    <property type="match status" value="1"/>
</dbReference>
<feature type="region of interest" description="Disordered" evidence="1">
    <location>
        <begin position="122"/>
        <end position="162"/>
    </location>
</feature>
<keyword evidence="2" id="KW-0472">Membrane</keyword>